<feature type="domain" description="Major facilitator superfamily (MFS) profile" evidence="8">
    <location>
        <begin position="18"/>
        <end position="476"/>
    </location>
</feature>
<feature type="transmembrane region" description="Helical" evidence="7">
    <location>
        <begin position="84"/>
        <end position="102"/>
    </location>
</feature>
<dbReference type="SUPFAM" id="SSF103473">
    <property type="entry name" value="MFS general substrate transporter"/>
    <property type="match status" value="1"/>
</dbReference>
<dbReference type="AlphaFoldDB" id="A0A3G3JVA9"/>
<name>A0A3G3JVA9_9BACL</name>
<feature type="transmembrane region" description="Helical" evidence="7">
    <location>
        <begin position="365"/>
        <end position="383"/>
    </location>
</feature>
<keyword evidence="6 7" id="KW-0472">Membrane</keyword>
<reference evidence="9 10" key="1">
    <citation type="submission" date="2018-10" db="EMBL/GenBank/DDBJ databases">
        <title>Genome Sequence of Cohnella sp.</title>
        <authorList>
            <person name="Srinivasan S."/>
            <person name="Kim M.K."/>
        </authorList>
    </citation>
    <scope>NUCLEOTIDE SEQUENCE [LARGE SCALE GENOMIC DNA]</scope>
    <source>
        <strain evidence="9 10">18JY8-7</strain>
    </source>
</reference>
<feature type="transmembrane region" description="Helical" evidence="7">
    <location>
        <begin position="235"/>
        <end position="252"/>
    </location>
</feature>
<keyword evidence="4 7" id="KW-0812">Transmembrane</keyword>
<dbReference type="PANTHER" id="PTHR42718">
    <property type="entry name" value="MAJOR FACILITATOR SUPERFAMILY MULTIDRUG TRANSPORTER MFSC"/>
    <property type="match status" value="1"/>
</dbReference>
<feature type="transmembrane region" description="Helical" evidence="7">
    <location>
        <begin position="141"/>
        <end position="160"/>
    </location>
</feature>
<keyword evidence="3" id="KW-1003">Cell membrane</keyword>
<feature type="transmembrane region" description="Helical" evidence="7">
    <location>
        <begin position="299"/>
        <end position="321"/>
    </location>
</feature>
<dbReference type="InterPro" id="IPR020846">
    <property type="entry name" value="MFS_dom"/>
</dbReference>
<dbReference type="GO" id="GO:0005886">
    <property type="term" value="C:plasma membrane"/>
    <property type="evidence" value="ECO:0007669"/>
    <property type="project" value="UniProtKB-SubCell"/>
</dbReference>
<dbReference type="CDD" id="cd17503">
    <property type="entry name" value="MFS_LmrB_MDR_like"/>
    <property type="match status" value="1"/>
</dbReference>
<dbReference type="Gene3D" id="1.20.1720.10">
    <property type="entry name" value="Multidrug resistance protein D"/>
    <property type="match status" value="1"/>
</dbReference>
<dbReference type="NCBIfam" id="TIGR00711">
    <property type="entry name" value="efflux_EmrB"/>
    <property type="match status" value="1"/>
</dbReference>
<feature type="transmembrane region" description="Helical" evidence="7">
    <location>
        <begin position="395"/>
        <end position="422"/>
    </location>
</feature>
<evidence type="ECO:0000256" key="1">
    <source>
        <dbReference type="ARBA" id="ARBA00004651"/>
    </source>
</evidence>
<organism evidence="9 10">
    <name type="scientific">Cohnella candidum</name>
    <dbReference type="NCBI Taxonomy" id="2674991"/>
    <lineage>
        <taxon>Bacteria</taxon>
        <taxon>Bacillati</taxon>
        <taxon>Bacillota</taxon>
        <taxon>Bacilli</taxon>
        <taxon>Bacillales</taxon>
        <taxon>Paenibacillaceae</taxon>
        <taxon>Cohnella</taxon>
    </lineage>
</organism>
<dbReference type="Proteomes" id="UP000269097">
    <property type="component" value="Chromosome"/>
</dbReference>
<evidence type="ECO:0000256" key="3">
    <source>
        <dbReference type="ARBA" id="ARBA00022475"/>
    </source>
</evidence>
<dbReference type="GO" id="GO:0022857">
    <property type="term" value="F:transmembrane transporter activity"/>
    <property type="evidence" value="ECO:0007669"/>
    <property type="project" value="InterPro"/>
</dbReference>
<evidence type="ECO:0000313" key="10">
    <source>
        <dbReference type="Proteomes" id="UP000269097"/>
    </source>
</evidence>
<evidence type="ECO:0000313" key="9">
    <source>
        <dbReference type="EMBL" id="AYQ72178.1"/>
    </source>
</evidence>
<evidence type="ECO:0000256" key="6">
    <source>
        <dbReference type="ARBA" id="ARBA00023136"/>
    </source>
</evidence>
<dbReference type="InterPro" id="IPR036259">
    <property type="entry name" value="MFS_trans_sf"/>
</dbReference>
<dbReference type="InterPro" id="IPR004638">
    <property type="entry name" value="EmrB-like"/>
</dbReference>
<keyword evidence="5 7" id="KW-1133">Transmembrane helix</keyword>
<sequence length="495" mass="53478">MENQSANVDLSKIKRGPIVAALIIGAFVAILNETLLNIAFPDLMADFKITESTVQWLATAYMLVVGMLVPVTALLQQWFTTRQMFIGAMMLFLVGTVISSVAPVFDVLLVGRVIQALGTGLMMPVMMNVILVIFPPEKRGGAMGMIGLVIMTAPVIGPTLSGLIVEHLSWRWLFYLIIPLAAFSVIFALAFLKNVTTLTKPKVDVISILLSCIGFGGIVYGFSSAGDRGSWSDPVVVWSLVAGGIALILFVWKQLVSRNPIMDLRAFKYPMFSLVTVLMLVMMMSLFSTMIMLPLFMQQVLLLTAFSAGLALMPGGIINGIMAPVSGVLFDKFGPRVLVIPGIVLMCVAIWMFMGIESDWTKGHIIMIHIIMMVGISLVMMPAQTTGLNQLPRSLYAHGTAILNTLQQVAGAIGVALFISIMSSGAKEYMKTSKDPTSPSELIQSMVAGLHNAFFIGLCLAVLALIISLFIKRTHAPKEEGAEQAAKAQVQTSKG</sequence>
<feature type="transmembrane region" description="Helical" evidence="7">
    <location>
        <begin position="333"/>
        <end position="353"/>
    </location>
</feature>
<dbReference type="EMBL" id="CP033433">
    <property type="protein sequence ID" value="AYQ72178.1"/>
    <property type="molecule type" value="Genomic_DNA"/>
</dbReference>
<evidence type="ECO:0000256" key="5">
    <source>
        <dbReference type="ARBA" id="ARBA00022989"/>
    </source>
</evidence>
<feature type="transmembrane region" description="Helical" evidence="7">
    <location>
        <begin position="204"/>
        <end position="223"/>
    </location>
</feature>
<keyword evidence="2" id="KW-0813">Transport</keyword>
<dbReference type="PRINTS" id="PR01036">
    <property type="entry name" value="TCRTETB"/>
</dbReference>
<dbReference type="KEGG" id="coh:EAV92_06105"/>
<dbReference type="PANTHER" id="PTHR42718:SF43">
    <property type="entry name" value="LINCOMYCIN RESISTANCE PROTEIN LMRB"/>
    <property type="match status" value="1"/>
</dbReference>
<comment type="subcellular location">
    <subcellularLocation>
        <location evidence="1">Cell membrane</location>
        <topology evidence="1">Multi-pass membrane protein</topology>
    </subcellularLocation>
</comment>
<dbReference type="Gene3D" id="1.20.1250.20">
    <property type="entry name" value="MFS general substrate transporter like domains"/>
    <property type="match status" value="1"/>
</dbReference>
<feature type="transmembrane region" description="Helical" evidence="7">
    <location>
        <begin position="172"/>
        <end position="192"/>
    </location>
</feature>
<evidence type="ECO:0000256" key="4">
    <source>
        <dbReference type="ARBA" id="ARBA00022692"/>
    </source>
</evidence>
<feature type="transmembrane region" description="Helical" evidence="7">
    <location>
        <begin position="56"/>
        <end position="75"/>
    </location>
</feature>
<dbReference type="PROSITE" id="PS50850">
    <property type="entry name" value="MFS"/>
    <property type="match status" value="1"/>
</dbReference>
<proteinExistence type="predicted"/>
<gene>
    <name evidence="9" type="ORF">EAV92_06105</name>
</gene>
<feature type="transmembrane region" description="Helical" evidence="7">
    <location>
        <begin position="442"/>
        <end position="471"/>
    </location>
</feature>
<dbReference type="InterPro" id="IPR011701">
    <property type="entry name" value="MFS"/>
</dbReference>
<feature type="transmembrane region" description="Helical" evidence="7">
    <location>
        <begin position="272"/>
        <end position="293"/>
    </location>
</feature>
<evidence type="ECO:0000259" key="8">
    <source>
        <dbReference type="PROSITE" id="PS50850"/>
    </source>
</evidence>
<keyword evidence="10" id="KW-1185">Reference proteome</keyword>
<evidence type="ECO:0000256" key="7">
    <source>
        <dbReference type="SAM" id="Phobius"/>
    </source>
</evidence>
<feature type="transmembrane region" description="Helical" evidence="7">
    <location>
        <begin position="18"/>
        <end position="36"/>
    </location>
</feature>
<feature type="transmembrane region" description="Helical" evidence="7">
    <location>
        <begin position="114"/>
        <end position="134"/>
    </location>
</feature>
<protein>
    <submittedName>
        <fullName evidence="9">DHA2 family efflux MFS transporter permease subunit</fullName>
    </submittedName>
</protein>
<dbReference type="RefSeq" id="WP_123040238.1">
    <property type="nucleotide sequence ID" value="NZ_CP033433.1"/>
</dbReference>
<accession>A0A3G3JVA9</accession>
<evidence type="ECO:0000256" key="2">
    <source>
        <dbReference type="ARBA" id="ARBA00022448"/>
    </source>
</evidence>
<dbReference type="Pfam" id="PF07690">
    <property type="entry name" value="MFS_1"/>
    <property type="match status" value="1"/>
</dbReference>